<evidence type="ECO:0000256" key="2">
    <source>
        <dbReference type="RuleBase" id="RU003749"/>
    </source>
</evidence>
<organism evidence="4 5">
    <name type="scientific">Streptomyces glebosus</name>
    <dbReference type="NCBI Taxonomy" id="249580"/>
    <lineage>
        <taxon>Bacteria</taxon>
        <taxon>Bacillati</taxon>
        <taxon>Actinomycetota</taxon>
        <taxon>Actinomycetes</taxon>
        <taxon>Kitasatosporales</taxon>
        <taxon>Streptomycetaceae</taxon>
        <taxon>Streptomyces</taxon>
    </lineage>
</organism>
<dbReference type="NCBIfam" id="TIGR00377">
    <property type="entry name" value="ant_ant_sig"/>
    <property type="match status" value="1"/>
</dbReference>
<accession>A0A640TBX6</accession>
<dbReference type="Pfam" id="PF01740">
    <property type="entry name" value="STAS"/>
    <property type="match status" value="1"/>
</dbReference>
<comment type="caution">
    <text evidence="4">The sequence shown here is derived from an EMBL/GenBank/DDBJ whole genome shotgun (WGS) entry which is preliminary data.</text>
</comment>
<evidence type="ECO:0000256" key="1">
    <source>
        <dbReference type="ARBA" id="ARBA00009013"/>
    </source>
</evidence>
<dbReference type="InterPro" id="IPR002645">
    <property type="entry name" value="STAS_dom"/>
</dbReference>
<dbReference type="PROSITE" id="PS50801">
    <property type="entry name" value="STAS"/>
    <property type="match status" value="1"/>
</dbReference>
<feature type="domain" description="STAS" evidence="3">
    <location>
        <begin position="1"/>
        <end position="105"/>
    </location>
</feature>
<evidence type="ECO:0000313" key="5">
    <source>
        <dbReference type="Proteomes" id="UP000430079"/>
    </source>
</evidence>
<proteinExistence type="inferred from homology"/>
<dbReference type="SUPFAM" id="SSF52091">
    <property type="entry name" value="SpoIIaa-like"/>
    <property type="match status" value="1"/>
</dbReference>
<dbReference type="Gene3D" id="3.30.750.24">
    <property type="entry name" value="STAS domain"/>
    <property type="match status" value="1"/>
</dbReference>
<dbReference type="Proteomes" id="UP000430079">
    <property type="component" value="Unassembled WGS sequence"/>
</dbReference>
<dbReference type="PANTHER" id="PTHR33495">
    <property type="entry name" value="ANTI-SIGMA FACTOR ANTAGONIST TM_1081-RELATED-RELATED"/>
    <property type="match status" value="1"/>
</dbReference>
<dbReference type="InterPro" id="IPR036513">
    <property type="entry name" value="STAS_dom_sf"/>
</dbReference>
<dbReference type="PANTHER" id="PTHR33495:SF2">
    <property type="entry name" value="ANTI-SIGMA FACTOR ANTAGONIST TM_1081-RELATED"/>
    <property type="match status" value="1"/>
</dbReference>
<evidence type="ECO:0000313" key="4">
    <source>
        <dbReference type="EMBL" id="GFE19165.1"/>
    </source>
</evidence>
<reference evidence="4 5" key="1">
    <citation type="submission" date="2019-12" db="EMBL/GenBank/DDBJ databases">
        <title>Whole genome shotgun sequence of Streptomyces hygroscopicus subsp. glebosus NBRC 13786.</title>
        <authorList>
            <person name="Ichikawa N."/>
            <person name="Kimura A."/>
            <person name="Kitahashi Y."/>
            <person name="Komaki H."/>
            <person name="Tamura T."/>
        </authorList>
    </citation>
    <scope>NUCLEOTIDE SEQUENCE [LARGE SCALE GENOMIC DNA]</scope>
    <source>
        <strain evidence="4 5">NBRC 13786</strain>
    </source>
</reference>
<dbReference type="CDD" id="cd07043">
    <property type="entry name" value="STAS_anti-anti-sigma_factors"/>
    <property type="match status" value="1"/>
</dbReference>
<dbReference type="AlphaFoldDB" id="A0A640TBX6"/>
<evidence type="ECO:0000259" key="3">
    <source>
        <dbReference type="PROSITE" id="PS50801"/>
    </source>
</evidence>
<protein>
    <recommendedName>
        <fullName evidence="2">Anti-sigma factor antagonist</fullName>
    </recommendedName>
</protein>
<keyword evidence="5" id="KW-1185">Reference proteome</keyword>
<gene>
    <name evidence="4" type="ORF">Sgleb_72120</name>
</gene>
<comment type="similarity">
    <text evidence="1 2">Belongs to the anti-sigma-factor antagonist family.</text>
</comment>
<dbReference type="GO" id="GO:0043856">
    <property type="term" value="F:anti-sigma factor antagonist activity"/>
    <property type="evidence" value="ECO:0007669"/>
    <property type="project" value="InterPro"/>
</dbReference>
<sequence>MAVRQERDARVVAVTGPLDLDSVAPLEEVLRKAAEDGVAPVVVDLSAATFADSTTVNVLLQAHSALGPALRLAAPSAVLMRLFTLTGLDTVLPLYDSVAKALDAEPVAPLGADGGDREG</sequence>
<dbReference type="EMBL" id="BLIO01000001">
    <property type="protein sequence ID" value="GFE19165.1"/>
    <property type="molecule type" value="Genomic_DNA"/>
</dbReference>
<name>A0A640TBX6_9ACTN</name>
<dbReference type="InterPro" id="IPR003658">
    <property type="entry name" value="Anti-sigma_ant"/>
</dbReference>